<reference evidence="2" key="1">
    <citation type="journal article" date="2014" name="Front. Microbiol.">
        <title>High frequency of phylogenetically diverse reductive dehalogenase-homologous genes in deep subseafloor sedimentary metagenomes.</title>
        <authorList>
            <person name="Kawai M."/>
            <person name="Futagami T."/>
            <person name="Toyoda A."/>
            <person name="Takaki Y."/>
            <person name="Nishi S."/>
            <person name="Hori S."/>
            <person name="Arai W."/>
            <person name="Tsubouchi T."/>
            <person name="Morono Y."/>
            <person name="Uchiyama I."/>
            <person name="Ito T."/>
            <person name="Fujiyama A."/>
            <person name="Inagaki F."/>
            <person name="Takami H."/>
        </authorList>
    </citation>
    <scope>NUCLEOTIDE SEQUENCE</scope>
    <source>
        <strain evidence="2">Expedition CK06-06</strain>
    </source>
</reference>
<sequence>MTNPYHKHTCPVCGKPTFGTPKESGVTWDICPDCDNRQNQNESATTDHRGETKGQPSA</sequence>
<dbReference type="AlphaFoldDB" id="X1KIY2"/>
<protein>
    <recommendedName>
        <fullName evidence="3">Cysteine-rich CPCC domain-containing protein</fullName>
    </recommendedName>
</protein>
<accession>X1KIY2</accession>
<feature type="region of interest" description="Disordered" evidence="1">
    <location>
        <begin position="33"/>
        <end position="58"/>
    </location>
</feature>
<dbReference type="EMBL" id="BARV01002148">
    <property type="protein sequence ID" value="GAH90109.1"/>
    <property type="molecule type" value="Genomic_DNA"/>
</dbReference>
<evidence type="ECO:0000313" key="2">
    <source>
        <dbReference type="EMBL" id="GAH90109.1"/>
    </source>
</evidence>
<comment type="caution">
    <text evidence="2">The sequence shown here is derived from an EMBL/GenBank/DDBJ whole genome shotgun (WGS) entry which is preliminary data.</text>
</comment>
<name>X1KIY2_9ZZZZ</name>
<organism evidence="2">
    <name type="scientific">marine sediment metagenome</name>
    <dbReference type="NCBI Taxonomy" id="412755"/>
    <lineage>
        <taxon>unclassified sequences</taxon>
        <taxon>metagenomes</taxon>
        <taxon>ecological metagenomes</taxon>
    </lineage>
</organism>
<evidence type="ECO:0000256" key="1">
    <source>
        <dbReference type="SAM" id="MobiDB-lite"/>
    </source>
</evidence>
<gene>
    <name evidence="2" type="ORF">S06H3_05713</name>
</gene>
<evidence type="ECO:0008006" key="3">
    <source>
        <dbReference type="Google" id="ProtNLM"/>
    </source>
</evidence>
<proteinExistence type="predicted"/>